<evidence type="ECO:0000256" key="7">
    <source>
        <dbReference type="ARBA" id="ARBA00023010"/>
    </source>
</evidence>
<keyword evidence="7" id="KW-0811">Translocation</keyword>
<evidence type="ECO:0000256" key="2">
    <source>
        <dbReference type="ARBA" id="ARBA00022448"/>
    </source>
</evidence>
<dbReference type="GO" id="GO:0015031">
    <property type="term" value="P:protein transport"/>
    <property type="evidence" value="ECO:0007669"/>
    <property type="project" value="UniProtKB-KW"/>
</dbReference>
<evidence type="ECO:0000256" key="4">
    <source>
        <dbReference type="ARBA" id="ARBA00022692"/>
    </source>
</evidence>
<dbReference type="GO" id="GO:0005886">
    <property type="term" value="C:plasma membrane"/>
    <property type="evidence" value="ECO:0007669"/>
    <property type="project" value="UniProtKB-SubCell"/>
</dbReference>
<keyword evidence="2" id="KW-0813">Transport</keyword>
<evidence type="ECO:0000256" key="8">
    <source>
        <dbReference type="ARBA" id="ARBA00023136"/>
    </source>
</evidence>
<gene>
    <name evidence="11" type="ORF">ENM15_08220</name>
</gene>
<dbReference type="EMBL" id="DRWR01000133">
    <property type="protein sequence ID" value="HHQ16779.1"/>
    <property type="molecule type" value="Genomic_DNA"/>
</dbReference>
<dbReference type="Pfam" id="PF02355">
    <property type="entry name" value="SecD_SecF_C"/>
    <property type="match status" value="1"/>
</dbReference>
<proteinExistence type="predicted"/>
<evidence type="ECO:0000259" key="10">
    <source>
        <dbReference type="Pfam" id="PF02355"/>
    </source>
</evidence>
<comment type="caution">
    <text evidence="11">The sequence shown here is derived from an EMBL/GenBank/DDBJ whole genome shotgun (WGS) entry which is preliminary data.</text>
</comment>
<keyword evidence="4 9" id="KW-0812">Transmembrane</keyword>
<keyword evidence="8 9" id="KW-0472">Membrane</keyword>
<feature type="domain" description="Protein export membrane protein SecD/SecF C-terminal" evidence="10">
    <location>
        <begin position="1"/>
        <end position="58"/>
    </location>
</feature>
<accession>A0A7V5XHZ0</accession>
<dbReference type="PANTHER" id="PTHR30081:SF8">
    <property type="entry name" value="PROTEIN TRANSLOCASE SUBUNIT SECF"/>
    <property type="match status" value="1"/>
</dbReference>
<reference evidence="11" key="1">
    <citation type="journal article" date="2020" name="mSystems">
        <title>Genome- and Community-Level Interaction Insights into Carbon Utilization and Element Cycling Functions of Hydrothermarchaeota in Hydrothermal Sediment.</title>
        <authorList>
            <person name="Zhou Z."/>
            <person name="Liu Y."/>
            <person name="Xu W."/>
            <person name="Pan J."/>
            <person name="Luo Z.H."/>
            <person name="Li M."/>
        </authorList>
    </citation>
    <scope>NUCLEOTIDE SEQUENCE [LARGE SCALE GENOMIC DNA]</scope>
    <source>
        <strain evidence="11">SpSt-106</strain>
    </source>
</reference>
<dbReference type="PANTHER" id="PTHR30081">
    <property type="entry name" value="PROTEIN-EXPORT MEMBRANE PROTEIN SEC"/>
    <property type="match status" value="1"/>
</dbReference>
<dbReference type="AlphaFoldDB" id="A0A7V5XHZ0"/>
<sequence length="71" mass="7722">MLARTFITTITTLFGSVSLLIFGGIVIRDFALALTIGFIVGTYSSIFIASPILKVLHKGKVPDLTPKEHLF</sequence>
<keyword evidence="3" id="KW-1003">Cell membrane</keyword>
<name>A0A7V5XHZ0_9BACT</name>
<comment type="subcellular location">
    <subcellularLocation>
        <location evidence="1">Cell membrane</location>
        <topology evidence="1">Multi-pass membrane protein</topology>
    </subcellularLocation>
</comment>
<evidence type="ECO:0000256" key="1">
    <source>
        <dbReference type="ARBA" id="ARBA00004651"/>
    </source>
</evidence>
<protein>
    <submittedName>
        <fullName evidence="11">Protein translocase subunit SecF</fullName>
    </submittedName>
</protein>
<evidence type="ECO:0000256" key="5">
    <source>
        <dbReference type="ARBA" id="ARBA00022927"/>
    </source>
</evidence>
<feature type="non-terminal residue" evidence="11">
    <location>
        <position position="1"/>
    </location>
</feature>
<keyword evidence="5" id="KW-0653">Protein transport</keyword>
<organism evidence="11">
    <name type="scientific">Thermodesulfobacterium geofontis</name>
    <dbReference type="NCBI Taxonomy" id="1295609"/>
    <lineage>
        <taxon>Bacteria</taxon>
        <taxon>Pseudomonadati</taxon>
        <taxon>Thermodesulfobacteriota</taxon>
        <taxon>Thermodesulfobacteria</taxon>
        <taxon>Thermodesulfobacteriales</taxon>
        <taxon>Thermodesulfobacteriaceae</taxon>
        <taxon>Thermodesulfobacterium</taxon>
    </lineage>
</organism>
<feature type="transmembrane region" description="Helical" evidence="9">
    <location>
        <begin position="7"/>
        <end position="27"/>
    </location>
</feature>
<evidence type="ECO:0000313" key="11">
    <source>
        <dbReference type="EMBL" id="HHQ16779.1"/>
    </source>
</evidence>
<feature type="transmembrane region" description="Helical" evidence="9">
    <location>
        <begin position="33"/>
        <end position="53"/>
    </location>
</feature>
<dbReference type="InterPro" id="IPR022813">
    <property type="entry name" value="SecD/SecF_arch_bac"/>
</dbReference>
<evidence type="ECO:0000256" key="9">
    <source>
        <dbReference type="SAM" id="Phobius"/>
    </source>
</evidence>
<dbReference type="Gene3D" id="1.20.1640.10">
    <property type="entry name" value="Multidrug efflux transporter AcrB transmembrane domain"/>
    <property type="match status" value="1"/>
</dbReference>
<evidence type="ECO:0000256" key="6">
    <source>
        <dbReference type="ARBA" id="ARBA00022989"/>
    </source>
</evidence>
<dbReference type="SUPFAM" id="SSF82866">
    <property type="entry name" value="Multidrug efflux transporter AcrB transmembrane domain"/>
    <property type="match status" value="1"/>
</dbReference>
<evidence type="ECO:0000256" key="3">
    <source>
        <dbReference type="ARBA" id="ARBA00022475"/>
    </source>
</evidence>
<dbReference type="InterPro" id="IPR048634">
    <property type="entry name" value="SecD_SecF_C"/>
</dbReference>
<keyword evidence="6 9" id="KW-1133">Transmembrane helix</keyword>